<dbReference type="InterPro" id="IPR000045">
    <property type="entry name" value="Prepilin_IV_endopep_pep"/>
</dbReference>
<dbReference type="Proteomes" id="UP000199150">
    <property type="component" value="Unassembled WGS sequence"/>
</dbReference>
<feature type="domain" description="Prepilin type IV endopeptidase peptidase" evidence="7">
    <location>
        <begin position="9"/>
        <end position="113"/>
    </location>
</feature>
<keyword evidence="5 6" id="KW-0472">Membrane</keyword>
<reference evidence="9" key="1">
    <citation type="submission" date="2016-10" db="EMBL/GenBank/DDBJ databases">
        <authorList>
            <person name="Varghese N."/>
            <person name="Submissions S."/>
        </authorList>
    </citation>
    <scope>NUCLEOTIDE SEQUENCE [LARGE SCALE GENOMIC DNA]</scope>
    <source>
        <strain evidence="9">CGMCC 1.3431</strain>
    </source>
</reference>
<evidence type="ECO:0000256" key="6">
    <source>
        <dbReference type="SAM" id="Phobius"/>
    </source>
</evidence>
<evidence type="ECO:0000256" key="5">
    <source>
        <dbReference type="ARBA" id="ARBA00023136"/>
    </source>
</evidence>
<feature type="transmembrane region" description="Helical" evidence="6">
    <location>
        <begin position="143"/>
        <end position="160"/>
    </location>
</feature>
<evidence type="ECO:0000313" key="9">
    <source>
        <dbReference type="Proteomes" id="UP000199150"/>
    </source>
</evidence>
<evidence type="ECO:0000256" key="3">
    <source>
        <dbReference type="ARBA" id="ARBA00022692"/>
    </source>
</evidence>
<dbReference type="Gene3D" id="1.20.120.1220">
    <property type="match status" value="1"/>
</dbReference>
<dbReference type="STRING" id="260084.SAMN02927928_2769"/>
<dbReference type="PANTHER" id="PTHR36506:SF1">
    <property type="entry name" value="PREFLAGELLIN PEPTIDASE"/>
    <property type="match status" value="1"/>
</dbReference>
<evidence type="ECO:0000259" key="7">
    <source>
        <dbReference type="Pfam" id="PF01478"/>
    </source>
</evidence>
<evidence type="ECO:0000256" key="4">
    <source>
        <dbReference type="ARBA" id="ARBA00022989"/>
    </source>
</evidence>
<sequence>MSITILLACLYPIALFWAAVSDLTTMTIPNRLTLGLAVLFVPVGLLAHLSLSQWGIHLGLGLAGLVLGMTLFALRFMGGGDAKLIAAASLWLGLHGFVALLLYTAIFGGVLTLGLLALRQFFSLYAPKLPHWLGQHLEPKGGIPYGIAICVGGIAALWQSDFMSGLLPLPTL</sequence>
<name>A0A1G4SNC5_9CAUL</name>
<dbReference type="RefSeq" id="WP_170828332.1">
    <property type="nucleotide sequence ID" value="NZ_CBCRYE010000003.1"/>
</dbReference>
<dbReference type="GO" id="GO:0004190">
    <property type="term" value="F:aspartic-type endopeptidase activity"/>
    <property type="evidence" value="ECO:0007669"/>
    <property type="project" value="InterPro"/>
</dbReference>
<organism evidence="8 9">
    <name type="scientific">Asticcacaulis taihuensis</name>
    <dbReference type="NCBI Taxonomy" id="260084"/>
    <lineage>
        <taxon>Bacteria</taxon>
        <taxon>Pseudomonadati</taxon>
        <taxon>Pseudomonadota</taxon>
        <taxon>Alphaproteobacteria</taxon>
        <taxon>Caulobacterales</taxon>
        <taxon>Caulobacteraceae</taxon>
        <taxon>Asticcacaulis</taxon>
    </lineage>
</organism>
<feature type="transmembrane region" description="Helical" evidence="6">
    <location>
        <begin position="31"/>
        <end position="51"/>
    </location>
</feature>
<keyword evidence="4 6" id="KW-1133">Transmembrane helix</keyword>
<dbReference type="GO" id="GO:0005886">
    <property type="term" value="C:plasma membrane"/>
    <property type="evidence" value="ECO:0007669"/>
    <property type="project" value="UniProtKB-SubCell"/>
</dbReference>
<dbReference type="PANTHER" id="PTHR36506">
    <property type="entry name" value="PREFLAGELLIN PEPTIDASE"/>
    <property type="match status" value="1"/>
</dbReference>
<evidence type="ECO:0000256" key="2">
    <source>
        <dbReference type="ARBA" id="ARBA00022475"/>
    </source>
</evidence>
<keyword evidence="3 6" id="KW-0812">Transmembrane</keyword>
<evidence type="ECO:0000313" key="8">
    <source>
        <dbReference type="EMBL" id="SCW70734.1"/>
    </source>
</evidence>
<comment type="subcellular location">
    <subcellularLocation>
        <location evidence="1">Cell membrane</location>
        <topology evidence="1">Multi-pass membrane protein</topology>
    </subcellularLocation>
</comment>
<protein>
    <submittedName>
        <fullName evidence="8">Prepilin peptidase CpaA</fullName>
    </submittedName>
</protein>
<proteinExistence type="predicted"/>
<feature type="transmembrane region" description="Helical" evidence="6">
    <location>
        <begin position="97"/>
        <end position="122"/>
    </location>
</feature>
<feature type="transmembrane region" description="Helical" evidence="6">
    <location>
        <begin position="58"/>
        <end position="77"/>
    </location>
</feature>
<evidence type="ECO:0000256" key="1">
    <source>
        <dbReference type="ARBA" id="ARBA00004651"/>
    </source>
</evidence>
<dbReference type="EMBL" id="FMTS01000005">
    <property type="protein sequence ID" value="SCW70734.1"/>
    <property type="molecule type" value="Genomic_DNA"/>
</dbReference>
<accession>A0A1G4SNC5</accession>
<keyword evidence="9" id="KW-1185">Reference proteome</keyword>
<dbReference type="InterPro" id="IPR052218">
    <property type="entry name" value="Preflagellin_Peptidase"/>
</dbReference>
<gene>
    <name evidence="8" type="ORF">SAMN02927928_2769</name>
</gene>
<dbReference type="Pfam" id="PF01478">
    <property type="entry name" value="Peptidase_A24"/>
    <property type="match status" value="1"/>
</dbReference>
<keyword evidence="2" id="KW-1003">Cell membrane</keyword>
<dbReference type="AlphaFoldDB" id="A0A1G4SNC5"/>